<evidence type="ECO:0000313" key="4">
    <source>
        <dbReference type="EMBL" id="BBY75365.1"/>
    </source>
</evidence>
<dbReference type="AlphaFoldDB" id="A0A7I7U324"/>
<organism evidence="4 5">
    <name type="scientific">Mycolicibacterium parafortuitum</name>
    <name type="common">Mycobacterium parafortuitum</name>
    <dbReference type="NCBI Taxonomy" id="39692"/>
    <lineage>
        <taxon>Bacteria</taxon>
        <taxon>Bacillati</taxon>
        <taxon>Actinomycetota</taxon>
        <taxon>Actinomycetes</taxon>
        <taxon>Mycobacteriales</taxon>
        <taxon>Mycobacteriaceae</taxon>
        <taxon>Mycolicibacterium</taxon>
    </lineage>
</organism>
<proteinExistence type="predicted"/>
<gene>
    <name evidence="4" type="ORF">MPRF_22640</name>
</gene>
<reference evidence="4 5" key="1">
    <citation type="journal article" date="2019" name="Emerg. Microbes Infect.">
        <title>Comprehensive subspecies identification of 175 nontuberculous mycobacteria species based on 7547 genomic profiles.</title>
        <authorList>
            <person name="Matsumoto Y."/>
            <person name="Kinjo T."/>
            <person name="Motooka D."/>
            <person name="Nabeya D."/>
            <person name="Jung N."/>
            <person name="Uechi K."/>
            <person name="Horii T."/>
            <person name="Iida T."/>
            <person name="Fujita J."/>
            <person name="Nakamura S."/>
        </authorList>
    </citation>
    <scope>NUCLEOTIDE SEQUENCE [LARGE SCALE GENOMIC DNA]</scope>
    <source>
        <strain evidence="4 5">JCM 6367</strain>
    </source>
</reference>
<dbReference type="PANTHER" id="PTHR37042:SF4">
    <property type="entry name" value="OUTER MEMBRANE PROTEIN RV1973"/>
    <property type="match status" value="1"/>
</dbReference>
<evidence type="ECO:0000313" key="5">
    <source>
        <dbReference type="Proteomes" id="UP000466554"/>
    </source>
</evidence>
<name>A0A7I7U324_MYCPF</name>
<dbReference type="RefSeq" id="WP_232079688.1">
    <property type="nucleotide sequence ID" value="NZ_AP022598.1"/>
</dbReference>
<keyword evidence="3" id="KW-0812">Transmembrane</keyword>
<dbReference type="GO" id="GO:0016020">
    <property type="term" value="C:membrane"/>
    <property type="evidence" value="ECO:0007669"/>
    <property type="project" value="UniProtKB-SubCell"/>
</dbReference>
<feature type="transmembrane region" description="Helical" evidence="3">
    <location>
        <begin position="27"/>
        <end position="47"/>
    </location>
</feature>
<evidence type="ECO:0000256" key="1">
    <source>
        <dbReference type="ARBA" id="ARBA00004370"/>
    </source>
</evidence>
<evidence type="ECO:0000256" key="2">
    <source>
        <dbReference type="ARBA" id="ARBA00023136"/>
    </source>
</evidence>
<accession>A0A7I7U324</accession>
<keyword evidence="2 3" id="KW-0472">Membrane</keyword>
<comment type="subcellular location">
    <subcellularLocation>
        <location evidence="1">Membrane</location>
    </subcellularLocation>
</comment>
<evidence type="ECO:0000256" key="3">
    <source>
        <dbReference type="SAM" id="Phobius"/>
    </source>
</evidence>
<sequence length="180" mass="19334">MAEHAGSTGSALTDEVVPHRIAPTRTAIVLCAAALVVLTALGGWMGYRLVEDRQAADDQSRFVEAARQGAINLTTIGHTTVEEDIRRILDSSTGAFHDDFAQRSESFAGVVRQAQSTSEGSVTSVALESCHGDTAQVLVVMSVKMFNAGAPEQQDTRVWRMRVGLQRSGDTARISDVEFV</sequence>
<dbReference type="EMBL" id="AP022598">
    <property type="protein sequence ID" value="BBY75365.1"/>
    <property type="molecule type" value="Genomic_DNA"/>
</dbReference>
<evidence type="ECO:0008006" key="6">
    <source>
        <dbReference type="Google" id="ProtNLM"/>
    </source>
</evidence>
<keyword evidence="3" id="KW-1133">Transmembrane helix</keyword>
<protein>
    <recommendedName>
        <fullName evidence="6">Mammalian cell entry protein</fullName>
    </recommendedName>
</protein>
<dbReference type="Proteomes" id="UP000466554">
    <property type="component" value="Chromosome"/>
</dbReference>
<dbReference type="PANTHER" id="PTHR37042">
    <property type="entry name" value="OUTER MEMBRANE PROTEIN RV1973"/>
    <property type="match status" value="1"/>
</dbReference>